<gene>
    <name evidence="2" type="ORF">DKY63_12935</name>
</gene>
<organism evidence="2 3">
    <name type="scientific">Pseudomonas putida</name>
    <name type="common">Arthrobacter siderocapsulatus</name>
    <dbReference type="NCBI Taxonomy" id="303"/>
    <lineage>
        <taxon>Bacteria</taxon>
        <taxon>Pseudomonadati</taxon>
        <taxon>Pseudomonadota</taxon>
        <taxon>Gammaproteobacteria</taxon>
        <taxon>Pseudomonadales</taxon>
        <taxon>Pseudomonadaceae</taxon>
        <taxon>Pseudomonas</taxon>
    </lineage>
</organism>
<protein>
    <recommendedName>
        <fullName evidence="4">PH domain-containing protein</fullName>
    </recommendedName>
</protein>
<keyword evidence="1" id="KW-0812">Transmembrane</keyword>
<dbReference type="AlphaFoldDB" id="A0A2Z4RIH0"/>
<name>A0A2Z4RIH0_PSEPU</name>
<feature type="transmembrane region" description="Helical" evidence="1">
    <location>
        <begin position="35"/>
        <end position="58"/>
    </location>
</feature>
<keyword evidence="1" id="KW-1133">Transmembrane helix</keyword>
<dbReference type="EMBL" id="CP029693">
    <property type="protein sequence ID" value="AWY40747.1"/>
    <property type="molecule type" value="Genomic_DNA"/>
</dbReference>
<dbReference type="Proteomes" id="UP000250299">
    <property type="component" value="Chromosome"/>
</dbReference>
<accession>A0A2Z4RIH0</accession>
<feature type="transmembrane region" description="Helical" evidence="1">
    <location>
        <begin position="12"/>
        <end position="29"/>
    </location>
</feature>
<reference evidence="2 3" key="1">
    <citation type="submission" date="2018-05" db="EMBL/GenBank/DDBJ databases">
        <title>Whole genome sequence of Pseudomonas putida JBC17.</title>
        <authorList>
            <person name="Lee Y.H."/>
            <person name="David K."/>
        </authorList>
    </citation>
    <scope>NUCLEOTIDE SEQUENCE [LARGE SCALE GENOMIC DNA]</scope>
    <source>
        <strain evidence="2 3">JBC17</strain>
    </source>
</reference>
<evidence type="ECO:0000313" key="2">
    <source>
        <dbReference type="EMBL" id="AWY40747.1"/>
    </source>
</evidence>
<evidence type="ECO:0008006" key="4">
    <source>
        <dbReference type="Google" id="ProtNLM"/>
    </source>
</evidence>
<evidence type="ECO:0000313" key="3">
    <source>
        <dbReference type="Proteomes" id="UP000250299"/>
    </source>
</evidence>
<proteinExistence type="predicted"/>
<keyword evidence="1" id="KW-0472">Membrane</keyword>
<sequence length="141" mass="16154">MKHAIHLTHINFPIYIGGSILPPFILSHLDNSLQPLIAFMALLTILFITTHITNYKILWLTGNYLYLKNGLRILKFNSKKTMLISSQGPAPEKFQIKITDNSKTATVTLSNYISKKQKTTTIAMIQKLCTDNKIKYEHRHI</sequence>
<evidence type="ECO:0000256" key="1">
    <source>
        <dbReference type="SAM" id="Phobius"/>
    </source>
</evidence>